<sequence>MAKYIVRQYVAAVGGESKLESVESMYAMGEVRIGTLEFSGGEEKMKKVEMNRDMGGFVLWQKRPDCGAWRWWFQGIRSVQGVMGKVAPAGVTNQVDEMARSLKDVGSVGHAVQTDVDLDIREIYLLIMHFLSAGPCQKTFVQFRNELLEHQLLPRRYHAWFSRSGVPSEEDVDDSDGISLPLDYSKLTDRYFALHTCLMFCLYANYLGTRLRWDI</sequence>
<dbReference type="GO" id="GO:0006357">
    <property type="term" value="P:regulation of transcription by RNA polymerase II"/>
    <property type="evidence" value="ECO:0007669"/>
    <property type="project" value="TreeGrafter"/>
</dbReference>
<accession>A0AAN9FDW0</accession>
<dbReference type="InterPro" id="IPR006873">
    <property type="entry name" value="DUF620"/>
</dbReference>
<name>A0AAN9FDW0_CROPI</name>
<keyword evidence="3" id="KW-1185">Reference proteome</keyword>
<evidence type="ECO:0000313" key="3">
    <source>
        <dbReference type="Proteomes" id="UP001372338"/>
    </source>
</evidence>
<evidence type="ECO:0000259" key="1">
    <source>
        <dbReference type="Pfam" id="PF25437"/>
    </source>
</evidence>
<dbReference type="Proteomes" id="UP001372338">
    <property type="component" value="Unassembled WGS sequence"/>
</dbReference>
<feature type="domain" description="BRWD/PHIP N-terminal" evidence="1">
    <location>
        <begin position="111"/>
        <end position="192"/>
    </location>
</feature>
<comment type="caution">
    <text evidence="2">The sequence shown here is derived from an EMBL/GenBank/DDBJ whole genome shotgun (WGS) entry which is preliminary data.</text>
</comment>
<dbReference type="InterPro" id="IPR057452">
    <property type="entry name" value="BRWD/PHIP_N"/>
</dbReference>
<dbReference type="GO" id="GO:0008360">
    <property type="term" value="P:regulation of cell shape"/>
    <property type="evidence" value="ECO:0007669"/>
    <property type="project" value="TreeGrafter"/>
</dbReference>
<reference evidence="2 3" key="1">
    <citation type="submission" date="2024-01" db="EMBL/GenBank/DDBJ databases">
        <title>The genomes of 5 underutilized Papilionoideae crops provide insights into root nodulation and disease resistanc.</title>
        <authorList>
            <person name="Yuan L."/>
        </authorList>
    </citation>
    <scope>NUCLEOTIDE SEQUENCE [LARGE SCALE GENOMIC DNA]</scope>
    <source>
        <strain evidence="2">ZHUSHIDOU_FW_LH</strain>
        <tissue evidence="2">Leaf</tissue>
    </source>
</reference>
<dbReference type="Pfam" id="PF04788">
    <property type="entry name" value="DUF620"/>
    <property type="match status" value="1"/>
</dbReference>
<proteinExistence type="predicted"/>
<gene>
    <name evidence="2" type="ORF">RIF29_15576</name>
</gene>
<dbReference type="GO" id="GO:0007010">
    <property type="term" value="P:cytoskeleton organization"/>
    <property type="evidence" value="ECO:0007669"/>
    <property type="project" value="TreeGrafter"/>
</dbReference>
<dbReference type="Pfam" id="PF25437">
    <property type="entry name" value="BRWD1_N"/>
    <property type="match status" value="1"/>
</dbReference>
<dbReference type="InterPro" id="IPR052060">
    <property type="entry name" value="Bromo_WD_repeat"/>
</dbReference>
<evidence type="ECO:0000313" key="2">
    <source>
        <dbReference type="EMBL" id="KAK7274484.1"/>
    </source>
</evidence>
<dbReference type="PANTHER" id="PTHR16266">
    <property type="entry name" value="WD REPEAT DOMAIN 9"/>
    <property type="match status" value="1"/>
</dbReference>
<dbReference type="GO" id="GO:0005634">
    <property type="term" value="C:nucleus"/>
    <property type="evidence" value="ECO:0007669"/>
    <property type="project" value="TreeGrafter"/>
</dbReference>
<organism evidence="2 3">
    <name type="scientific">Crotalaria pallida</name>
    <name type="common">Smooth rattlebox</name>
    <name type="synonym">Crotalaria striata</name>
    <dbReference type="NCBI Taxonomy" id="3830"/>
    <lineage>
        <taxon>Eukaryota</taxon>
        <taxon>Viridiplantae</taxon>
        <taxon>Streptophyta</taxon>
        <taxon>Embryophyta</taxon>
        <taxon>Tracheophyta</taxon>
        <taxon>Spermatophyta</taxon>
        <taxon>Magnoliopsida</taxon>
        <taxon>eudicotyledons</taxon>
        <taxon>Gunneridae</taxon>
        <taxon>Pentapetalae</taxon>
        <taxon>rosids</taxon>
        <taxon>fabids</taxon>
        <taxon>Fabales</taxon>
        <taxon>Fabaceae</taxon>
        <taxon>Papilionoideae</taxon>
        <taxon>50 kb inversion clade</taxon>
        <taxon>genistoids sensu lato</taxon>
        <taxon>core genistoids</taxon>
        <taxon>Crotalarieae</taxon>
        <taxon>Crotalaria</taxon>
    </lineage>
</organism>
<dbReference type="EMBL" id="JAYWIO010000003">
    <property type="protein sequence ID" value="KAK7274484.1"/>
    <property type="molecule type" value="Genomic_DNA"/>
</dbReference>
<protein>
    <recommendedName>
        <fullName evidence="1">BRWD/PHIP N-terminal domain-containing protein</fullName>
    </recommendedName>
</protein>
<dbReference type="AlphaFoldDB" id="A0AAN9FDW0"/>
<dbReference type="PANTHER" id="PTHR16266:SF34">
    <property type="entry name" value="WD40_YVTN REPEAT CONTAINING DOMAIN-CONTAINING PROTEIN"/>
    <property type="match status" value="1"/>
</dbReference>